<evidence type="ECO:0008006" key="2">
    <source>
        <dbReference type="Google" id="ProtNLM"/>
    </source>
</evidence>
<gene>
    <name evidence="1" type="ORF">F4Y08_05155</name>
</gene>
<accession>A0A6B1DTM1</accession>
<dbReference type="AlphaFoldDB" id="A0A6B1DTM1"/>
<organism evidence="1">
    <name type="scientific">Caldilineaceae bacterium SB0662_bin_9</name>
    <dbReference type="NCBI Taxonomy" id="2605258"/>
    <lineage>
        <taxon>Bacteria</taxon>
        <taxon>Bacillati</taxon>
        <taxon>Chloroflexota</taxon>
        <taxon>Caldilineae</taxon>
        <taxon>Caldilineales</taxon>
        <taxon>Caldilineaceae</taxon>
    </lineage>
</organism>
<dbReference type="InterPro" id="IPR010985">
    <property type="entry name" value="Ribbon_hlx_hlx"/>
</dbReference>
<name>A0A6B1DTM1_9CHLR</name>
<evidence type="ECO:0000313" key="1">
    <source>
        <dbReference type="EMBL" id="MYD89714.1"/>
    </source>
</evidence>
<dbReference type="EMBL" id="VXPY01000032">
    <property type="protein sequence ID" value="MYD89714.1"/>
    <property type="molecule type" value="Genomic_DNA"/>
</dbReference>
<reference evidence="1" key="1">
    <citation type="submission" date="2019-09" db="EMBL/GenBank/DDBJ databases">
        <title>Characterisation of the sponge microbiome using genome-centric metagenomics.</title>
        <authorList>
            <person name="Engelberts J.P."/>
            <person name="Robbins S.J."/>
            <person name="De Goeij J.M."/>
            <person name="Aranda M."/>
            <person name="Bell S.C."/>
            <person name="Webster N.S."/>
        </authorList>
    </citation>
    <scope>NUCLEOTIDE SEQUENCE</scope>
    <source>
        <strain evidence="1">SB0662_bin_9</strain>
    </source>
</reference>
<comment type="caution">
    <text evidence="1">The sequence shown here is derived from an EMBL/GenBank/DDBJ whole genome shotgun (WGS) entry which is preliminary data.</text>
</comment>
<dbReference type="GO" id="GO:0006355">
    <property type="term" value="P:regulation of DNA-templated transcription"/>
    <property type="evidence" value="ECO:0007669"/>
    <property type="project" value="InterPro"/>
</dbReference>
<protein>
    <recommendedName>
        <fullName evidence="2">Antitoxin</fullName>
    </recommendedName>
</protein>
<proteinExistence type="predicted"/>
<sequence>MNQLTVRGFDDELSSAVRRLAKTEGISLNQAALRLLKKGAGLTDSKENPHAIGSSLDDLFGVWKQDEAESFETALEIFETVDESAWT</sequence>
<dbReference type="SUPFAM" id="SSF47598">
    <property type="entry name" value="Ribbon-helix-helix"/>
    <property type="match status" value="1"/>
</dbReference>